<dbReference type="AlphaFoldDB" id="A0A098S411"/>
<dbReference type="Proteomes" id="UP000029736">
    <property type="component" value="Unassembled WGS sequence"/>
</dbReference>
<accession>A0A098S411</accession>
<protein>
    <submittedName>
        <fullName evidence="2">Uncharacterized protein</fullName>
    </submittedName>
</protein>
<organism evidence="2 3">
    <name type="scientific">Phaeodactylibacter xiamenensis</name>
    <dbReference type="NCBI Taxonomy" id="1524460"/>
    <lineage>
        <taxon>Bacteria</taxon>
        <taxon>Pseudomonadati</taxon>
        <taxon>Bacteroidota</taxon>
        <taxon>Saprospiria</taxon>
        <taxon>Saprospirales</taxon>
        <taxon>Haliscomenobacteraceae</taxon>
        <taxon>Phaeodactylibacter</taxon>
    </lineage>
</organism>
<name>A0A098S411_9BACT</name>
<feature type="region of interest" description="Disordered" evidence="1">
    <location>
        <begin position="38"/>
        <end position="79"/>
    </location>
</feature>
<comment type="caution">
    <text evidence="2">The sequence shown here is derived from an EMBL/GenBank/DDBJ whole genome shotgun (WGS) entry which is preliminary data.</text>
</comment>
<keyword evidence="3" id="KW-1185">Reference proteome</keyword>
<evidence type="ECO:0000313" key="3">
    <source>
        <dbReference type="Proteomes" id="UP000029736"/>
    </source>
</evidence>
<sequence length="285" mass="32797">MGTKIDEDKKQRFLMMMQEKGMNQSQGIEYAIDRILGGEEDVQSPEQRPYTYEAKTYDEPNNTDDMEEYSEWEEDDQPAKRDELVTSGYDDIDPVFPNNPIRSEQLECEIRNAWRAASQDTSAAPEVIFLEELSERCLKLANAREEYTCPAVDIALPDRIVELVEIIAKDAFQESSTGEASEVLDIMANLAESKAARMYNSTRKVEISFSRNDWRLIDRMIARENRTRSKESKINGLRELIYEFLSAKVKERSASGFFSSSDRDMIQFAEGLQKIAITGENRNYE</sequence>
<feature type="compositionally biased region" description="Acidic residues" evidence="1">
    <location>
        <begin position="61"/>
        <end position="76"/>
    </location>
</feature>
<proteinExistence type="predicted"/>
<dbReference type="STRING" id="1524460.IX84_25255"/>
<dbReference type="EMBL" id="JPOS01000083">
    <property type="protein sequence ID" value="KGE85917.1"/>
    <property type="molecule type" value="Genomic_DNA"/>
</dbReference>
<evidence type="ECO:0000313" key="2">
    <source>
        <dbReference type="EMBL" id="KGE85917.1"/>
    </source>
</evidence>
<evidence type="ECO:0000256" key="1">
    <source>
        <dbReference type="SAM" id="MobiDB-lite"/>
    </source>
</evidence>
<gene>
    <name evidence="2" type="ORF">IX84_25255</name>
</gene>
<reference evidence="2 3" key="1">
    <citation type="journal article" date="2014" name="Int. J. Syst. Evol. Microbiol.">
        <title>Phaeodactylibacter xiamenensis gen. nov., sp. nov., a member of the family Saprospiraceae isolated from the marine alga Phaeodactylum tricornutum.</title>
        <authorList>
            <person name="Chen Z.Jr."/>
            <person name="Lei X."/>
            <person name="Lai Q."/>
            <person name="Li Y."/>
            <person name="Zhang B."/>
            <person name="Zhang J."/>
            <person name="Zhang H."/>
            <person name="Yang L."/>
            <person name="Zheng W."/>
            <person name="Tian Y."/>
            <person name="Yu Z."/>
            <person name="Xu H.Jr."/>
            <person name="Zheng T."/>
        </authorList>
    </citation>
    <scope>NUCLEOTIDE SEQUENCE [LARGE SCALE GENOMIC DNA]</scope>
    <source>
        <strain evidence="2 3">KD52</strain>
    </source>
</reference>